<organism evidence="2 3">
    <name type="scientific">Paenibacillus chartarius</name>
    <dbReference type="NCBI Taxonomy" id="747481"/>
    <lineage>
        <taxon>Bacteria</taxon>
        <taxon>Bacillati</taxon>
        <taxon>Bacillota</taxon>
        <taxon>Bacilli</taxon>
        <taxon>Bacillales</taxon>
        <taxon>Paenibacillaceae</taxon>
        <taxon>Paenibacillus</taxon>
    </lineage>
</organism>
<dbReference type="Proteomes" id="UP001589776">
    <property type="component" value="Unassembled WGS sequence"/>
</dbReference>
<name>A0ABV6DU56_9BACL</name>
<dbReference type="EMBL" id="JBHLWN010000111">
    <property type="protein sequence ID" value="MFC0216196.1"/>
    <property type="molecule type" value="Genomic_DNA"/>
</dbReference>
<proteinExistence type="predicted"/>
<protein>
    <submittedName>
        <fullName evidence="2">Lytic transglycosylase domain-containing protein</fullName>
    </submittedName>
</protein>
<dbReference type="InterPro" id="IPR023346">
    <property type="entry name" value="Lysozyme-like_dom_sf"/>
</dbReference>
<comment type="caution">
    <text evidence="2">The sequence shown here is derived from an EMBL/GenBank/DDBJ whole genome shotgun (WGS) entry which is preliminary data.</text>
</comment>
<dbReference type="SUPFAM" id="SSF53955">
    <property type="entry name" value="Lysozyme-like"/>
    <property type="match status" value="1"/>
</dbReference>
<dbReference type="InterPro" id="IPR008258">
    <property type="entry name" value="Transglycosylase_SLT_dom_1"/>
</dbReference>
<accession>A0ABV6DU56</accession>
<dbReference type="PANTHER" id="PTHR37423">
    <property type="entry name" value="SOLUBLE LYTIC MUREIN TRANSGLYCOSYLASE-RELATED"/>
    <property type="match status" value="1"/>
</dbReference>
<keyword evidence="3" id="KW-1185">Reference proteome</keyword>
<feature type="domain" description="Transglycosylase SLT" evidence="1">
    <location>
        <begin position="40"/>
        <end position="146"/>
    </location>
</feature>
<sequence length="191" mass="21967">MFRKKRVFAVLLIAFVGMLFANSTFVAKKLYPIYYQQEIRDSAANYELDPFLIAAIIRVESNYKTGQQSKKGAIGMMQIMPDTAQWIVEAGGHPKHTLDELHDVGVNINLGSWYVSWLLKHYDGSLLYATAAYNAGQGNVDKWKDAGTWDGTLENIKDIPFGETRHYVQRVLYYWKKYHKLYADEWSSSPK</sequence>
<dbReference type="CDD" id="cd16896">
    <property type="entry name" value="LT_Slt70-like"/>
    <property type="match status" value="1"/>
</dbReference>
<gene>
    <name evidence="2" type="ORF">ACFFK0_27750</name>
</gene>
<evidence type="ECO:0000313" key="3">
    <source>
        <dbReference type="Proteomes" id="UP001589776"/>
    </source>
</evidence>
<dbReference type="PANTHER" id="PTHR37423:SF5">
    <property type="entry name" value="SOLUBLE LYTIC MUREIN TRANSGLYCOSYLASE"/>
    <property type="match status" value="1"/>
</dbReference>
<evidence type="ECO:0000313" key="2">
    <source>
        <dbReference type="EMBL" id="MFC0216196.1"/>
    </source>
</evidence>
<evidence type="ECO:0000259" key="1">
    <source>
        <dbReference type="Pfam" id="PF01464"/>
    </source>
</evidence>
<dbReference type="Pfam" id="PF01464">
    <property type="entry name" value="SLT"/>
    <property type="match status" value="1"/>
</dbReference>
<reference evidence="2 3" key="1">
    <citation type="submission" date="2024-09" db="EMBL/GenBank/DDBJ databases">
        <authorList>
            <person name="Sun Q."/>
            <person name="Mori K."/>
        </authorList>
    </citation>
    <scope>NUCLEOTIDE SEQUENCE [LARGE SCALE GENOMIC DNA]</scope>
    <source>
        <strain evidence="2 3">CCM 7759</strain>
    </source>
</reference>
<dbReference type="RefSeq" id="WP_377474133.1">
    <property type="nucleotide sequence ID" value="NZ_JBHLWN010000111.1"/>
</dbReference>
<dbReference type="Gene3D" id="1.10.530.10">
    <property type="match status" value="1"/>
</dbReference>